<keyword evidence="2" id="KW-1185">Reference proteome</keyword>
<organism evidence="1 2">
    <name type="scientific">Suillus placidus</name>
    <dbReference type="NCBI Taxonomy" id="48579"/>
    <lineage>
        <taxon>Eukaryota</taxon>
        <taxon>Fungi</taxon>
        <taxon>Dikarya</taxon>
        <taxon>Basidiomycota</taxon>
        <taxon>Agaricomycotina</taxon>
        <taxon>Agaricomycetes</taxon>
        <taxon>Agaricomycetidae</taxon>
        <taxon>Boletales</taxon>
        <taxon>Suillineae</taxon>
        <taxon>Suillaceae</taxon>
        <taxon>Suillus</taxon>
    </lineage>
</organism>
<comment type="caution">
    <text evidence="1">The sequence shown here is derived from an EMBL/GenBank/DDBJ whole genome shotgun (WGS) entry which is preliminary data.</text>
</comment>
<accession>A0A9P6ZKK8</accession>
<name>A0A9P6ZKK8_9AGAM</name>
<dbReference type="EMBL" id="JABBWD010000066">
    <property type="protein sequence ID" value="KAG1770320.1"/>
    <property type="molecule type" value="Genomic_DNA"/>
</dbReference>
<dbReference type="Proteomes" id="UP000714275">
    <property type="component" value="Unassembled WGS sequence"/>
</dbReference>
<proteinExistence type="predicted"/>
<gene>
    <name evidence="1" type="ORF">EV702DRAFT_1049429</name>
</gene>
<dbReference type="AlphaFoldDB" id="A0A9P6ZKK8"/>
<sequence length="154" mass="17570">MALGPHRMISRRFDWRPVPPNQTMGNAGQAHIDARGVIFSLLLVYILSFLHPRPEGSPFASTTSAGTCQRSKIKISYSEQIIERSMIQENQSEGTLVLTRTTQYYLTPPPELRVRGHGASRIRIPWEVKPEREYQGLLENVQFIISHGFETHQN</sequence>
<evidence type="ECO:0000313" key="2">
    <source>
        <dbReference type="Proteomes" id="UP000714275"/>
    </source>
</evidence>
<evidence type="ECO:0000313" key="1">
    <source>
        <dbReference type="EMBL" id="KAG1770320.1"/>
    </source>
</evidence>
<protein>
    <submittedName>
        <fullName evidence="1">Uncharacterized protein</fullName>
    </submittedName>
</protein>
<reference evidence="1" key="1">
    <citation type="journal article" date="2020" name="New Phytol.">
        <title>Comparative genomics reveals dynamic genome evolution in host specialist ectomycorrhizal fungi.</title>
        <authorList>
            <person name="Lofgren L.A."/>
            <person name="Nguyen N.H."/>
            <person name="Vilgalys R."/>
            <person name="Ruytinx J."/>
            <person name="Liao H.L."/>
            <person name="Branco S."/>
            <person name="Kuo A."/>
            <person name="LaButti K."/>
            <person name="Lipzen A."/>
            <person name="Andreopoulos W."/>
            <person name="Pangilinan J."/>
            <person name="Riley R."/>
            <person name="Hundley H."/>
            <person name="Na H."/>
            <person name="Barry K."/>
            <person name="Grigoriev I.V."/>
            <person name="Stajich J.E."/>
            <person name="Kennedy P.G."/>
        </authorList>
    </citation>
    <scope>NUCLEOTIDE SEQUENCE</scope>
    <source>
        <strain evidence="1">DOB743</strain>
    </source>
</reference>